<sequence>MGNAQSAEASQKLAKPQRTPNKLSKPKTNTHSASTPSTPSRRNSQVQAPALPLPPLPLSSIRPPNTRNSTFSIIEGAVSVLEEEEAAQKEEPKKKRNSIFRSKSSQKSIRSVKITAVEPEVPDATPAERWSRSNSITHELLGDESYSPNPVDVQPAPNPRLSFLNRQSYTHQSRLSLVVEQTTPLATPSIASDEGSKRFSKLWGVGKQETQTSAPPSPLAERPEAEPTVYAPIRRRSLLTPGIATRSSYVEPTSRELLPSQVQAPSTSDQLRRYYHGPRKSAPPPLDHLPLPSPEFADDAPGPRALTPSEQGYGHIGAFQLGSLRITNGAASPTPSDNRSFTMGGEEDYLTTGDRKASFESSRSRHTHRRSNTLTVTTEIIKPPWIIRSESPLRQEQIAPEKAQPTVQVTSYEAVNTTSDQSLSLFDFRSHHSPTSSQDLANEYMQDLALSPFSFEDSPPRSPQLIVSSKQNAMEDDLFAPDCDVTPMEAPLPSTSVDSGYQAGPPVPAKIPMTKELAPKPLAKADSGYSSNVSLRSFKSTAPDVPAKEAPPTPPKESRPRMSSFSQSKSSITSTESDKTIRPRHSLPATPLKDELPSMPVRQAPSIPTDVTMSRTVTAPILPRKSAEQRWAAAETRAQTSTKQRQSLPTLTTPYQPTDSPTGSDKSNSSASSKRKSAKPQPARPIFTIQAHRSISDDLSIPPVSTQAARQLEERVSGFPVASFPNTVASRNLRPSVSKETLGTILSVGSVEQREERTTLLDRYYNPLPAVPDQSPQVSNVPAAPAPEMSRRYTYQAPVVQTAPVPMPKIKSRHSLQDPVLTRKTSDFELQLSSFENISSSLGKSPYDHALGAVSNPSLTANLRTQISTAQLEADARERFHRGRRSSDRSESDLRRTPSYGSFTNRSMHAGSRSTSRERSKSGDRSKSRERLPEKTEEAPPMPKALSVEDINRYAVPRKAKGQPPVSMQTQRSSPVPRNRSVPNQVGQRTGTPNRTAPAPPNENQSPDPWAAQRNYWAEQKQSAQEALQQVPRGRKSMDAQPRTTPKLQTRKSMDAPRSRPRMSLDSKSSNISKKPALSHHSSFEQAKQQWRYESGYDYGGQLTLDMDAQYDHGYGTATPEPQQAEYYEPSTAQENLDYPTTNDGPRPQPIHSNSTSDMLVLDRYAGGFGYGFERDSDSGRHGIVGSAGTKGAVTKGSRKSMRMSMDYGVDFSDVPIFVTTAPLR</sequence>
<feature type="compositionally biased region" description="Polar residues" evidence="1">
    <location>
        <begin position="966"/>
        <end position="995"/>
    </location>
</feature>
<feature type="region of interest" description="Disordered" evidence="1">
    <location>
        <begin position="1"/>
        <end position="70"/>
    </location>
</feature>
<feature type="compositionally biased region" description="Polar residues" evidence="1">
    <location>
        <begin position="99"/>
        <end position="109"/>
    </location>
</feature>
<gene>
    <name evidence="2" type="ORF">PVAG01_11202</name>
</gene>
<feature type="region of interest" description="Disordered" evidence="1">
    <location>
        <begin position="82"/>
        <end position="155"/>
    </location>
</feature>
<organism evidence="2 3">
    <name type="scientific">Phlyctema vagabunda</name>
    <dbReference type="NCBI Taxonomy" id="108571"/>
    <lineage>
        <taxon>Eukaryota</taxon>
        <taxon>Fungi</taxon>
        <taxon>Dikarya</taxon>
        <taxon>Ascomycota</taxon>
        <taxon>Pezizomycotina</taxon>
        <taxon>Leotiomycetes</taxon>
        <taxon>Helotiales</taxon>
        <taxon>Dermateaceae</taxon>
        <taxon>Phlyctema</taxon>
    </lineage>
</organism>
<feature type="compositionally biased region" description="Polar residues" evidence="1">
    <location>
        <begin position="18"/>
        <end position="47"/>
    </location>
</feature>
<evidence type="ECO:0008006" key="4">
    <source>
        <dbReference type="Google" id="ProtNLM"/>
    </source>
</evidence>
<protein>
    <recommendedName>
        <fullName evidence="4">Proteophosphoglycan ppg4</fullName>
    </recommendedName>
</protein>
<feature type="region of interest" description="Disordered" evidence="1">
    <location>
        <begin position="875"/>
        <end position="1084"/>
    </location>
</feature>
<reference evidence="2 3" key="1">
    <citation type="submission" date="2024-06" db="EMBL/GenBank/DDBJ databases">
        <title>Complete genome of Phlyctema vagabunda strain 19-DSS-EL-015.</title>
        <authorList>
            <person name="Fiorenzani C."/>
        </authorList>
    </citation>
    <scope>NUCLEOTIDE SEQUENCE [LARGE SCALE GENOMIC DNA]</scope>
    <source>
        <strain evidence="2 3">19-DSS-EL-015</strain>
    </source>
</reference>
<keyword evidence="3" id="KW-1185">Reference proteome</keyword>
<evidence type="ECO:0000313" key="3">
    <source>
        <dbReference type="Proteomes" id="UP001629113"/>
    </source>
</evidence>
<feature type="region of interest" description="Disordered" evidence="1">
    <location>
        <begin position="249"/>
        <end position="268"/>
    </location>
</feature>
<feature type="compositionally biased region" description="Basic and acidic residues" evidence="1">
    <location>
        <begin position="915"/>
        <end position="938"/>
    </location>
</feature>
<feature type="region of interest" description="Disordered" evidence="1">
    <location>
        <begin position="274"/>
        <end position="314"/>
    </location>
</feature>
<feature type="region of interest" description="Disordered" evidence="1">
    <location>
        <begin position="327"/>
        <end position="371"/>
    </location>
</feature>
<feature type="compositionally biased region" description="Polar residues" evidence="1">
    <location>
        <begin position="327"/>
        <end position="341"/>
    </location>
</feature>
<dbReference type="Proteomes" id="UP001629113">
    <property type="component" value="Unassembled WGS sequence"/>
</dbReference>
<evidence type="ECO:0000313" key="2">
    <source>
        <dbReference type="EMBL" id="KAL3417202.1"/>
    </source>
</evidence>
<dbReference type="EMBL" id="JBFCZG010000011">
    <property type="protein sequence ID" value="KAL3417202.1"/>
    <property type="molecule type" value="Genomic_DNA"/>
</dbReference>
<feature type="compositionally biased region" description="Polar residues" evidence="1">
    <location>
        <begin position="528"/>
        <end position="540"/>
    </location>
</feature>
<feature type="compositionally biased region" description="Polar residues" evidence="1">
    <location>
        <begin position="637"/>
        <end position="663"/>
    </location>
</feature>
<feature type="compositionally biased region" description="Low complexity" evidence="1">
    <location>
        <begin position="561"/>
        <end position="575"/>
    </location>
</feature>
<proteinExistence type="predicted"/>
<name>A0ABR4P201_9HELO</name>
<evidence type="ECO:0000256" key="1">
    <source>
        <dbReference type="SAM" id="MobiDB-lite"/>
    </source>
</evidence>
<feature type="compositionally biased region" description="Basic and acidic residues" evidence="1">
    <location>
        <begin position="885"/>
        <end position="896"/>
    </location>
</feature>
<accession>A0ABR4P201</accession>
<comment type="caution">
    <text evidence="2">The sequence shown here is derived from an EMBL/GenBank/DDBJ whole genome shotgun (WGS) entry which is preliminary data.</text>
</comment>
<feature type="compositionally biased region" description="Pro residues" evidence="1">
    <location>
        <begin position="281"/>
        <end position="293"/>
    </location>
</feature>
<feature type="region of interest" description="Disordered" evidence="1">
    <location>
        <begin position="492"/>
        <end position="687"/>
    </location>
</feature>
<feature type="region of interest" description="Disordered" evidence="1">
    <location>
        <begin position="188"/>
        <end position="233"/>
    </location>
</feature>